<dbReference type="RefSeq" id="XP_003064099.1">
    <property type="nucleotide sequence ID" value="XM_003064053.1"/>
</dbReference>
<feature type="compositionally biased region" description="Low complexity" evidence="2">
    <location>
        <begin position="274"/>
        <end position="295"/>
    </location>
</feature>
<dbReference type="KEGG" id="mpp:MICPUCDRAFT_54120"/>
<dbReference type="EMBL" id="GG663750">
    <property type="protein sequence ID" value="EEH51721.1"/>
    <property type="molecule type" value="Genomic_DNA"/>
</dbReference>
<proteinExistence type="predicted"/>
<evidence type="ECO:0000256" key="2">
    <source>
        <dbReference type="SAM" id="MobiDB-lite"/>
    </source>
</evidence>
<dbReference type="GeneID" id="9689540"/>
<reference evidence="3 4" key="1">
    <citation type="journal article" date="2009" name="Science">
        <title>Green evolution and dynamic adaptations revealed by genomes of the marine picoeukaryotes Micromonas.</title>
        <authorList>
            <person name="Worden A.Z."/>
            <person name="Lee J.H."/>
            <person name="Mock T."/>
            <person name="Rouze P."/>
            <person name="Simmons M.P."/>
            <person name="Aerts A.L."/>
            <person name="Allen A.E."/>
            <person name="Cuvelier M.L."/>
            <person name="Derelle E."/>
            <person name="Everett M.V."/>
            <person name="Foulon E."/>
            <person name="Grimwood J."/>
            <person name="Gundlach H."/>
            <person name="Henrissat B."/>
            <person name="Napoli C."/>
            <person name="McDonald S.M."/>
            <person name="Parker M.S."/>
            <person name="Rombauts S."/>
            <person name="Salamov A."/>
            <person name="Von Dassow P."/>
            <person name="Badger J.H."/>
            <person name="Coutinho P.M."/>
            <person name="Demir E."/>
            <person name="Dubchak I."/>
            <person name="Gentemann C."/>
            <person name="Eikrem W."/>
            <person name="Gready J.E."/>
            <person name="John U."/>
            <person name="Lanier W."/>
            <person name="Lindquist E.A."/>
            <person name="Lucas S."/>
            <person name="Mayer K.F."/>
            <person name="Moreau H."/>
            <person name="Not F."/>
            <person name="Otillar R."/>
            <person name="Panaud O."/>
            <person name="Pangilinan J."/>
            <person name="Paulsen I."/>
            <person name="Piegu B."/>
            <person name="Poliakov A."/>
            <person name="Robbens S."/>
            <person name="Schmutz J."/>
            <person name="Toulza E."/>
            <person name="Wyss T."/>
            <person name="Zelensky A."/>
            <person name="Zhou K."/>
            <person name="Armbrust E.V."/>
            <person name="Bhattacharya D."/>
            <person name="Goodenough U.W."/>
            <person name="Van de Peer Y."/>
            <person name="Grigoriev I.V."/>
        </authorList>
    </citation>
    <scope>NUCLEOTIDE SEQUENCE [LARGE SCALE GENOMIC DNA]</scope>
    <source>
        <strain evidence="3 4">CCMP1545</strain>
    </source>
</reference>
<sequence length="330" mass="35029">MPLRAETEAYWADIERGIENVPARTAREWQDAVCPNAAAARDALLARLDEIDARESNILRARRRDLAAASFLDKENAALDDLARKDAAVRKAEAYVRGRAENDRPCGVRGGIVPHAALPRARGNLGDASASVASAHREREERWGSAEMCSPLMGGGYTVVLKRAEEARDDAAAKAEALERERQLYFPDDEEEEEEEEEEVAEEVTAARARANANANGGEEEEEGVIDALRGWGMCTTRGRRAARGGGRAAVAAADDDDDGLPRARGSGSGSGSGNSTRDASLATTTTTESVAASAKGGYGAQLAMIGTGSTTASTRRGARSDVESRGRVL</sequence>
<protein>
    <submittedName>
        <fullName evidence="3">Predicted protein</fullName>
    </submittedName>
</protein>
<gene>
    <name evidence="3" type="ORF">MICPUCDRAFT_54120</name>
</gene>
<feature type="compositionally biased region" description="Basic and acidic residues" evidence="2">
    <location>
        <begin position="319"/>
        <end position="330"/>
    </location>
</feature>
<dbReference type="Proteomes" id="UP000001876">
    <property type="component" value="Unassembled WGS sequence"/>
</dbReference>
<keyword evidence="4" id="KW-1185">Reference proteome</keyword>
<feature type="compositionally biased region" description="Low complexity" evidence="2">
    <location>
        <begin position="307"/>
        <end position="316"/>
    </location>
</feature>
<dbReference type="OMA" id="NERQAYW"/>
<accession>C1N8K3</accession>
<organism evidence="4">
    <name type="scientific">Micromonas pusilla (strain CCMP1545)</name>
    <name type="common">Picoplanktonic green alga</name>
    <dbReference type="NCBI Taxonomy" id="564608"/>
    <lineage>
        <taxon>Eukaryota</taxon>
        <taxon>Viridiplantae</taxon>
        <taxon>Chlorophyta</taxon>
        <taxon>Mamiellophyceae</taxon>
        <taxon>Mamiellales</taxon>
        <taxon>Mamiellaceae</taxon>
        <taxon>Micromonas</taxon>
    </lineage>
</organism>
<evidence type="ECO:0000313" key="4">
    <source>
        <dbReference type="Proteomes" id="UP000001876"/>
    </source>
</evidence>
<feature type="region of interest" description="Disordered" evidence="2">
    <location>
        <begin position="239"/>
        <end position="330"/>
    </location>
</feature>
<evidence type="ECO:0000256" key="1">
    <source>
        <dbReference type="SAM" id="Coils"/>
    </source>
</evidence>
<dbReference type="AlphaFoldDB" id="C1N8K3"/>
<evidence type="ECO:0000313" key="3">
    <source>
        <dbReference type="EMBL" id="EEH51721.1"/>
    </source>
</evidence>
<feature type="coiled-coil region" evidence="1">
    <location>
        <begin position="161"/>
        <end position="214"/>
    </location>
</feature>
<keyword evidence="1" id="KW-0175">Coiled coil</keyword>
<name>C1N8K3_MICPC</name>